<evidence type="ECO:0000313" key="5">
    <source>
        <dbReference type="EMBL" id="MBE9042037.1"/>
    </source>
</evidence>
<keyword evidence="3" id="KW-1133">Transmembrane helix</keyword>
<evidence type="ECO:0000313" key="6">
    <source>
        <dbReference type="Proteomes" id="UP000621799"/>
    </source>
</evidence>
<dbReference type="PROSITE" id="PS51677">
    <property type="entry name" value="NODB"/>
    <property type="match status" value="1"/>
</dbReference>
<evidence type="ECO:0000259" key="4">
    <source>
        <dbReference type="PROSITE" id="PS51677"/>
    </source>
</evidence>
<dbReference type="RefSeq" id="WP_264322219.1">
    <property type="nucleotide sequence ID" value="NZ_JADEXN010000285.1"/>
</dbReference>
<keyword evidence="3" id="KW-0472">Membrane</keyword>
<dbReference type="InterPro" id="IPR051398">
    <property type="entry name" value="Polysacch_Deacetylase"/>
</dbReference>
<accession>A0A928Z831</accession>
<keyword evidence="2" id="KW-0732">Signal</keyword>
<evidence type="ECO:0000256" key="2">
    <source>
        <dbReference type="ARBA" id="ARBA00022729"/>
    </source>
</evidence>
<comment type="subcellular location">
    <subcellularLocation>
        <location evidence="1">Secreted</location>
    </subcellularLocation>
</comment>
<feature type="transmembrane region" description="Helical" evidence="3">
    <location>
        <begin position="31"/>
        <end position="49"/>
    </location>
</feature>
<organism evidence="5 6">
    <name type="scientific">Zarconia navalis LEGE 11467</name>
    <dbReference type="NCBI Taxonomy" id="1828826"/>
    <lineage>
        <taxon>Bacteria</taxon>
        <taxon>Bacillati</taxon>
        <taxon>Cyanobacteriota</taxon>
        <taxon>Cyanophyceae</taxon>
        <taxon>Oscillatoriophycideae</taxon>
        <taxon>Oscillatoriales</taxon>
        <taxon>Oscillatoriales incertae sedis</taxon>
        <taxon>Zarconia</taxon>
        <taxon>Zarconia navalis</taxon>
    </lineage>
</organism>
<keyword evidence="3" id="KW-0812">Transmembrane</keyword>
<dbReference type="SUPFAM" id="SSF88713">
    <property type="entry name" value="Glycoside hydrolase/deacetylase"/>
    <property type="match status" value="1"/>
</dbReference>
<dbReference type="InterPro" id="IPR011330">
    <property type="entry name" value="Glyco_hydro/deAcase_b/a-brl"/>
</dbReference>
<dbReference type="Pfam" id="PF01522">
    <property type="entry name" value="Polysacc_deac_1"/>
    <property type="match status" value="1"/>
</dbReference>
<dbReference type="PANTHER" id="PTHR34216:SF3">
    <property type="entry name" value="POLY-BETA-1,6-N-ACETYL-D-GLUCOSAMINE N-DEACETYLASE"/>
    <property type="match status" value="1"/>
</dbReference>
<evidence type="ECO:0000256" key="1">
    <source>
        <dbReference type="ARBA" id="ARBA00004613"/>
    </source>
</evidence>
<comment type="caution">
    <text evidence="5">The sequence shown here is derived from an EMBL/GenBank/DDBJ whole genome shotgun (WGS) entry which is preliminary data.</text>
</comment>
<keyword evidence="6" id="KW-1185">Reference proteome</keyword>
<name>A0A928Z831_9CYAN</name>
<dbReference type="AlphaFoldDB" id="A0A928Z831"/>
<sequence length="311" mass="36119">MLARIKTNLKYGVKQGREWLQKWGTRRRRQIVSFLLIFLLSLTLTKVIWELVTEEIAIFGFHDIIDVTNTTQMPPQREKRHGDYTKQDLEELLEYLVKNNYWFLSTQDLYDYFIGSNTKPIPDSRKGQKRVMITVDDGYQNAHENILDLAIKLQEKYDRAIEIVWFVNPPFMGKLGKDIPSGLDRVSCEDFRAGLAAGFYDLQSHGANHTNLTELDSQKLEDDLSKSQQILRECTRDVDSDRIVANHIAYPFGAADDRVENAVKKYYFSGYNYSNQTLKGKLKNPYQIPRVSIHQNIPPQRLIRLAKGGWI</sequence>
<reference evidence="5" key="1">
    <citation type="submission" date="2020-10" db="EMBL/GenBank/DDBJ databases">
        <authorList>
            <person name="Castelo-Branco R."/>
            <person name="Eusebio N."/>
            <person name="Adriana R."/>
            <person name="Vieira A."/>
            <person name="Brugerolle De Fraissinette N."/>
            <person name="Rezende De Castro R."/>
            <person name="Schneider M.P."/>
            <person name="Vasconcelos V."/>
            <person name="Leao P.N."/>
        </authorList>
    </citation>
    <scope>NUCLEOTIDE SEQUENCE</scope>
    <source>
        <strain evidence="5">LEGE 11467</strain>
    </source>
</reference>
<feature type="domain" description="NodB homology" evidence="4">
    <location>
        <begin position="129"/>
        <end position="311"/>
    </location>
</feature>
<dbReference type="PANTHER" id="PTHR34216">
    <property type="match status" value="1"/>
</dbReference>
<proteinExistence type="predicted"/>
<dbReference type="GO" id="GO:0005975">
    <property type="term" value="P:carbohydrate metabolic process"/>
    <property type="evidence" value="ECO:0007669"/>
    <property type="project" value="InterPro"/>
</dbReference>
<dbReference type="InterPro" id="IPR002509">
    <property type="entry name" value="NODB_dom"/>
</dbReference>
<dbReference type="GO" id="GO:0016810">
    <property type="term" value="F:hydrolase activity, acting on carbon-nitrogen (but not peptide) bonds"/>
    <property type="evidence" value="ECO:0007669"/>
    <property type="project" value="InterPro"/>
</dbReference>
<gene>
    <name evidence="5" type="ORF">IQ235_14750</name>
</gene>
<dbReference type="GO" id="GO:0005576">
    <property type="term" value="C:extracellular region"/>
    <property type="evidence" value="ECO:0007669"/>
    <property type="project" value="UniProtKB-SubCell"/>
</dbReference>
<dbReference type="Proteomes" id="UP000621799">
    <property type="component" value="Unassembled WGS sequence"/>
</dbReference>
<dbReference type="Gene3D" id="3.20.20.370">
    <property type="entry name" value="Glycoside hydrolase/deacetylase"/>
    <property type="match status" value="1"/>
</dbReference>
<dbReference type="EMBL" id="JADEXN010000285">
    <property type="protein sequence ID" value="MBE9042037.1"/>
    <property type="molecule type" value="Genomic_DNA"/>
</dbReference>
<evidence type="ECO:0000256" key="3">
    <source>
        <dbReference type="SAM" id="Phobius"/>
    </source>
</evidence>
<protein>
    <submittedName>
        <fullName evidence="5">Polysaccharide deacetylase family protein</fullName>
    </submittedName>
</protein>
<dbReference type="CDD" id="cd10918">
    <property type="entry name" value="CE4_NodB_like_5s_6s"/>
    <property type="match status" value="1"/>
</dbReference>